<organism evidence="1 2">
    <name type="scientific">Salinarimonas soli</name>
    <dbReference type="NCBI Taxonomy" id="1638099"/>
    <lineage>
        <taxon>Bacteria</taxon>
        <taxon>Pseudomonadati</taxon>
        <taxon>Pseudomonadota</taxon>
        <taxon>Alphaproteobacteria</taxon>
        <taxon>Hyphomicrobiales</taxon>
        <taxon>Salinarimonadaceae</taxon>
        <taxon>Salinarimonas</taxon>
    </lineage>
</organism>
<reference evidence="1 2" key="2">
    <citation type="submission" date="2019-09" db="EMBL/GenBank/DDBJ databases">
        <authorList>
            <person name="Jin C."/>
        </authorList>
    </citation>
    <scope>NUCLEOTIDE SEQUENCE [LARGE SCALE GENOMIC DNA]</scope>
    <source>
        <strain evidence="1 2">BN140002</strain>
    </source>
</reference>
<dbReference type="RefSeq" id="WP_149818895.1">
    <property type="nucleotide sequence ID" value="NZ_VUOA01000027.1"/>
</dbReference>
<evidence type="ECO:0008006" key="3">
    <source>
        <dbReference type="Google" id="ProtNLM"/>
    </source>
</evidence>
<accession>A0A5B2VCF7</accession>
<dbReference type="Proteomes" id="UP000323142">
    <property type="component" value="Unassembled WGS sequence"/>
</dbReference>
<keyword evidence="2" id="KW-1185">Reference proteome</keyword>
<dbReference type="AlphaFoldDB" id="A0A5B2VCF7"/>
<sequence length="127" mass="14242">MRNVITLALFSLSLGACEPLKPKPLVLECTYSGNVFYMRQNRFFLVLEDGTARASITADYAMSSAPTRVPIDISTDTVASTTPFTGNTYDDLKGKTIRLDRSSGRLDAISVDRRHEDWRCLPFRQAF</sequence>
<gene>
    <name evidence="1" type="ORF">F0L46_14885</name>
</gene>
<evidence type="ECO:0000313" key="2">
    <source>
        <dbReference type="Proteomes" id="UP000323142"/>
    </source>
</evidence>
<evidence type="ECO:0000313" key="1">
    <source>
        <dbReference type="EMBL" id="KAA2236425.1"/>
    </source>
</evidence>
<name>A0A5B2VCF7_9HYPH</name>
<reference evidence="1 2" key="1">
    <citation type="submission" date="2019-09" db="EMBL/GenBank/DDBJ databases">
        <title>Salinarimonas rosea gen. nov., sp. nov., a new member of the a-2 subgroup of the Proteobacteria.</title>
        <authorList>
            <person name="Liu J."/>
        </authorList>
    </citation>
    <scope>NUCLEOTIDE SEQUENCE [LARGE SCALE GENOMIC DNA]</scope>
    <source>
        <strain evidence="1 2">BN140002</strain>
    </source>
</reference>
<protein>
    <recommendedName>
        <fullName evidence="3">Lipoprotein</fullName>
    </recommendedName>
</protein>
<proteinExistence type="predicted"/>
<comment type="caution">
    <text evidence="1">The sequence shown here is derived from an EMBL/GenBank/DDBJ whole genome shotgun (WGS) entry which is preliminary data.</text>
</comment>
<dbReference type="PROSITE" id="PS51257">
    <property type="entry name" value="PROKAR_LIPOPROTEIN"/>
    <property type="match status" value="1"/>
</dbReference>
<dbReference type="EMBL" id="VUOA01000027">
    <property type="protein sequence ID" value="KAA2236425.1"/>
    <property type="molecule type" value="Genomic_DNA"/>
</dbReference>